<evidence type="ECO:0000313" key="2">
    <source>
        <dbReference type="EMBL" id="CAH9108759.1"/>
    </source>
</evidence>
<dbReference type="PANTHER" id="PTHR31672:SF13">
    <property type="entry name" value="F-BOX PROTEIN CPR30-LIKE"/>
    <property type="match status" value="1"/>
</dbReference>
<dbReference type="Proteomes" id="UP001152523">
    <property type="component" value="Unassembled WGS sequence"/>
</dbReference>
<feature type="domain" description="F-box" evidence="1">
    <location>
        <begin position="4"/>
        <end position="50"/>
    </location>
</feature>
<reference evidence="2" key="1">
    <citation type="submission" date="2022-07" db="EMBL/GenBank/DDBJ databases">
        <authorList>
            <person name="Macas J."/>
            <person name="Novak P."/>
            <person name="Neumann P."/>
        </authorList>
    </citation>
    <scope>NUCLEOTIDE SEQUENCE</scope>
</reference>
<dbReference type="EMBL" id="CAMAPF010000148">
    <property type="protein sequence ID" value="CAH9108759.1"/>
    <property type="molecule type" value="Genomic_DNA"/>
</dbReference>
<dbReference type="InterPro" id="IPR050796">
    <property type="entry name" value="SCF_F-box_component"/>
</dbReference>
<dbReference type="Pfam" id="PF07734">
    <property type="entry name" value="FBA_1"/>
    <property type="match status" value="1"/>
</dbReference>
<dbReference type="Pfam" id="PF00646">
    <property type="entry name" value="F-box"/>
    <property type="match status" value="1"/>
</dbReference>
<dbReference type="PANTHER" id="PTHR31672">
    <property type="entry name" value="BNACNNG10540D PROTEIN"/>
    <property type="match status" value="1"/>
</dbReference>
<evidence type="ECO:0000259" key="1">
    <source>
        <dbReference type="PROSITE" id="PS50181"/>
    </source>
</evidence>
<accession>A0AAV0DTD1</accession>
<dbReference type="InterPro" id="IPR001810">
    <property type="entry name" value="F-box_dom"/>
</dbReference>
<comment type="caution">
    <text evidence="2">The sequence shown here is derived from an EMBL/GenBank/DDBJ whole genome shotgun (WGS) entry which is preliminary data.</text>
</comment>
<dbReference type="AlphaFoldDB" id="A0AAV0DTD1"/>
<dbReference type="InterPro" id="IPR017451">
    <property type="entry name" value="F-box-assoc_interact_dom"/>
</dbReference>
<gene>
    <name evidence="2" type="ORF">CEPIT_LOCUS18494</name>
</gene>
<dbReference type="PROSITE" id="PS50181">
    <property type="entry name" value="FBOX"/>
    <property type="match status" value="1"/>
</dbReference>
<name>A0AAV0DTD1_9ASTE</name>
<dbReference type="SUPFAM" id="SSF81383">
    <property type="entry name" value="F-box domain"/>
    <property type="match status" value="1"/>
</dbReference>
<keyword evidence="3" id="KW-1185">Reference proteome</keyword>
<dbReference type="InterPro" id="IPR036047">
    <property type="entry name" value="F-box-like_dom_sf"/>
</dbReference>
<proteinExistence type="predicted"/>
<protein>
    <recommendedName>
        <fullName evidence="1">F-box domain-containing protein</fullName>
    </recommendedName>
</protein>
<organism evidence="2 3">
    <name type="scientific">Cuscuta epithymum</name>
    <dbReference type="NCBI Taxonomy" id="186058"/>
    <lineage>
        <taxon>Eukaryota</taxon>
        <taxon>Viridiplantae</taxon>
        <taxon>Streptophyta</taxon>
        <taxon>Embryophyta</taxon>
        <taxon>Tracheophyta</taxon>
        <taxon>Spermatophyta</taxon>
        <taxon>Magnoliopsida</taxon>
        <taxon>eudicotyledons</taxon>
        <taxon>Gunneridae</taxon>
        <taxon>Pentapetalae</taxon>
        <taxon>asterids</taxon>
        <taxon>lamiids</taxon>
        <taxon>Solanales</taxon>
        <taxon>Convolvulaceae</taxon>
        <taxon>Cuscuteae</taxon>
        <taxon>Cuscuta</taxon>
        <taxon>Cuscuta subgen. Cuscuta</taxon>
    </lineage>
</organism>
<evidence type="ECO:0000313" key="3">
    <source>
        <dbReference type="Proteomes" id="UP001152523"/>
    </source>
</evidence>
<dbReference type="InterPro" id="IPR006527">
    <property type="entry name" value="F-box-assoc_dom_typ1"/>
</dbReference>
<dbReference type="NCBIfam" id="TIGR01640">
    <property type="entry name" value="F_box_assoc_1"/>
    <property type="match status" value="1"/>
</dbReference>
<sequence>MSSRNPLSTLPSEINHNIFLRLEGRHLLIAQSVSKEWYSFMQHIKAFHIGQSRLLILSRGKDIYETGSFGHPRLLIHSCGKDIDEAKSLKVRSISLDLCTQSTPQFSNEPQVSAITAHSFGNILDVDHDLCSCNGLVLLTFGKHIILWNPLMRRSTKVLELRGLDMFTWTELGGLCYDPFSNDYKVVLLLSHEPIHIIGGDQYVIVSGLKNKGWRKLPFPYKYDTTRVGVNFNNTLHWIVRDRITSPSFRPVHVDMVLYFDVVDNAFKQLPTPTQTNLEEENSIAGTGIIEGCFCIGQRNQERKAIHVSVMKEYGNPESWVTIFAIPILEFRLQFSLYNLNFFSLDKSKTLSIMCNGCRTVYVYDVEEDKVEEWFPIPEDNYGGGMVRMCFYAQSFELPYGVSWGDGDREKCRIF</sequence>
<dbReference type="Gene3D" id="1.20.1280.50">
    <property type="match status" value="1"/>
</dbReference>